<feature type="domain" description="HTH marR-type" evidence="2">
    <location>
        <begin position="33"/>
        <end position="161"/>
    </location>
</feature>
<dbReference type="Gene3D" id="1.10.10.10">
    <property type="entry name" value="Winged helix-like DNA-binding domain superfamily/Winged helix DNA-binding domain"/>
    <property type="match status" value="1"/>
</dbReference>
<protein>
    <recommendedName>
        <fullName evidence="2">HTH marR-type domain-containing protein</fullName>
    </recommendedName>
</protein>
<reference evidence="3 4" key="1">
    <citation type="submission" date="2020-04" db="EMBL/GenBank/DDBJ databases">
        <authorList>
            <person name="De Canck E."/>
        </authorList>
    </citation>
    <scope>NUCLEOTIDE SEQUENCE [LARGE SCALE GENOMIC DNA]</scope>
    <source>
        <strain evidence="3 4">LMG 3458</strain>
    </source>
</reference>
<dbReference type="PANTHER" id="PTHR33164:SF105">
    <property type="entry name" value="TRANSCRIPTIONAL REPRESSOR PROTEIN-RELATED"/>
    <property type="match status" value="1"/>
</dbReference>
<dbReference type="GO" id="GO:0006950">
    <property type="term" value="P:response to stress"/>
    <property type="evidence" value="ECO:0007669"/>
    <property type="project" value="TreeGrafter"/>
</dbReference>
<evidence type="ECO:0000256" key="1">
    <source>
        <dbReference type="SAM" id="MobiDB-lite"/>
    </source>
</evidence>
<dbReference type="CDD" id="cd00090">
    <property type="entry name" value="HTH_ARSR"/>
    <property type="match status" value="1"/>
</dbReference>
<feature type="region of interest" description="Disordered" evidence="1">
    <location>
        <begin position="1"/>
        <end position="21"/>
    </location>
</feature>
<accession>A0A6S6ZBP7</accession>
<evidence type="ECO:0000313" key="3">
    <source>
        <dbReference type="EMBL" id="CAB3667800.1"/>
    </source>
</evidence>
<dbReference type="InterPro" id="IPR036388">
    <property type="entry name" value="WH-like_DNA-bd_sf"/>
</dbReference>
<feature type="compositionally biased region" description="Polar residues" evidence="1">
    <location>
        <begin position="1"/>
        <end position="13"/>
    </location>
</feature>
<gene>
    <name evidence="3" type="ORF">LMG3458_00934</name>
</gene>
<dbReference type="InterPro" id="IPR039422">
    <property type="entry name" value="MarR/SlyA-like"/>
</dbReference>
<dbReference type="AlphaFoldDB" id="A0A6S6ZBP7"/>
<dbReference type="InterPro" id="IPR011991">
    <property type="entry name" value="ArsR-like_HTH"/>
</dbReference>
<sequence>MPSFPLNQPSESAMSDADPSVSAIPQDPLICNGAALRKATRRVSQLYDTVLAPCGLKVSQHSILVHIARAGTPSMTDLARAMVLDRSALAHNLKPLERDGYVSMARDERDGRSRRVALTDAGRAKLSESKRLWKDAQQRFEAAYGAERAAALRHSLADIFSDEFALAFSRG</sequence>
<dbReference type="EMBL" id="CADIJO010000002">
    <property type="protein sequence ID" value="CAB3667800.1"/>
    <property type="molecule type" value="Genomic_DNA"/>
</dbReference>
<organism evidence="3 4">
    <name type="scientific">Achromobacter deleyi</name>
    <dbReference type="NCBI Taxonomy" id="1353891"/>
    <lineage>
        <taxon>Bacteria</taxon>
        <taxon>Pseudomonadati</taxon>
        <taxon>Pseudomonadota</taxon>
        <taxon>Betaproteobacteria</taxon>
        <taxon>Burkholderiales</taxon>
        <taxon>Alcaligenaceae</taxon>
        <taxon>Achromobacter</taxon>
    </lineage>
</organism>
<dbReference type="InterPro" id="IPR036390">
    <property type="entry name" value="WH_DNA-bd_sf"/>
</dbReference>
<dbReference type="GO" id="GO:0003700">
    <property type="term" value="F:DNA-binding transcription factor activity"/>
    <property type="evidence" value="ECO:0007669"/>
    <property type="project" value="InterPro"/>
</dbReference>
<name>A0A6S6ZBP7_9BURK</name>
<evidence type="ECO:0000313" key="4">
    <source>
        <dbReference type="Proteomes" id="UP000494111"/>
    </source>
</evidence>
<dbReference type="SMART" id="SM00347">
    <property type="entry name" value="HTH_MARR"/>
    <property type="match status" value="1"/>
</dbReference>
<dbReference type="PROSITE" id="PS50995">
    <property type="entry name" value="HTH_MARR_2"/>
    <property type="match status" value="1"/>
</dbReference>
<dbReference type="SUPFAM" id="SSF46785">
    <property type="entry name" value="Winged helix' DNA-binding domain"/>
    <property type="match status" value="1"/>
</dbReference>
<evidence type="ECO:0000259" key="2">
    <source>
        <dbReference type="PROSITE" id="PS50995"/>
    </source>
</evidence>
<dbReference type="Pfam" id="PF12802">
    <property type="entry name" value="MarR_2"/>
    <property type="match status" value="1"/>
</dbReference>
<dbReference type="PANTHER" id="PTHR33164">
    <property type="entry name" value="TRANSCRIPTIONAL REGULATOR, MARR FAMILY"/>
    <property type="match status" value="1"/>
</dbReference>
<dbReference type="Proteomes" id="UP000494111">
    <property type="component" value="Unassembled WGS sequence"/>
</dbReference>
<dbReference type="InterPro" id="IPR000835">
    <property type="entry name" value="HTH_MarR-typ"/>
</dbReference>
<proteinExistence type="predicted"/>